<evidence type="ECO:0000256" key="1">
    <source>
        <dbReference type="SAM" id="MobiDB-lite"/>
    </source>
</evidence>
<keyword evidence="4" id="KW-1185">Reference proteome</keyword>
<protein>
    <submittedName>
        <fullName evidence="3">Hypothetical_protein</fullName>
    </submittedName>
</protein>
<sequence length="626" mass="72529">MSQQINILEMLKQTQTNGSMYQSRNVQRKEDSESSTSNVAQKSRVAQIQVLNLDYRSPYPTSKPAQVVSGPALESFEKLTYLPLQQLTEKLSNALISTNTYQAACVALRQPIQCLLYNNVTNRLNLTQFQFVNGQTFKIGTESHLAFKIQAEINANISNKILNLLQNQINTEFKYLIQLDDKILVLEIEDVPFIFYHVQAIINFSKRRTNELNNEQITEFDEKQIISWAQNQKTRLLNYESVEEFTVNNLLLYFKQELVVKHPVSLTWSQFKQNQGTCVIITEIEAAQGQIQVITDQSKVKLLWEQNVTEIENIEPINQQLLIKIASDLKLDPNVYHSAIQVNCADNKEIQIISHKKYISQLIYNISIQMLLIDQVPVCANVSPQTRFEEQEDIKLLFPQPQQIEQKQPVKSIQPVQTQNIIQNQVKEDTESLINDEQSELLLDSQEVSEDQYLATENIQEINEIQHENQHDVQSKEIKQIQMQQIQNIEELQESDELIPENTMPTKKDETKYIRLICADLLVLNQIPQLIKKFFKSLNLHNEVQNFLSMDFETKKGIVNFSIAYVTITTKKFCSQKIKKIPFQDFEIDRLGVKLKHKDGNYLIETDGVNQSQMVFGLSLLKEWKQ</sequence>
<feature type="region of interest" description="Disordered" evidence="1">
    <location>
        <begin position="18"/>
        <end position="41"/>
    </location>
</feature>
<accession>A0AA86QVU2</accession>
<gene>
    <name evidence="3" type="ORF">HINF_LOCUS29948</name>
    <name evidence="2" type="ORF">HINF_LOCUS54621</name>
</gene>
<evidence type="ECO:0000313" key="3">
    <source>
        <dbReference type="EMBL" id="CAL6025110.1"/>
    </source>
</evidence>
<organism evidence="2">
    <name type="scientific">Hexamita inflata</name>
    <dbReference type="NCBI Taxonomy" id="28002"/>
    <lineage>
        <taxon>Eukaryota</taxon>
        <taxon>Metamonada</taxon>
        <taxon>Diplomonadida</taxon>
        <taxon>Hexamitidae</taxon>
        <taxon>Hexamitinae</taxon>
        <taxon>Hexamita</taxon>
    </lineage>
</organism>
<dbReference type="Proteomes" id="UP001642409">
    <property type="component" value="Unassembled WGS sequence"/>
</dbReference>
<reference evidence="2" key="1">
    <citation type="submission" date="2023-06" db="EMBL/GenBank/DDBJ databases">
        <authorList>
            <person name="Kurt Z."/>
        </authorList>
    </citation>
    <scope>NUCLEOTIDE SEQUENCE</scope>
</reference>
<comment type="caution">
    <text evidence="2">The sequence shown here is derived from an EMBL/GenBank/DDBJ whole genome shotgun (WGS) entry which is preliminary data.</text>
</comment>
<dbReference type="EMBL" id="CAXDID020000097">
    <property type="protein sequence ID" value="CAL6025110.1"/>
    <property type="molecule type" value="Genomic_DNA"/>
</dbReference>
<dbReference type="EMBL" id="CATOUU010001010">
    <property type="protein sequence ID" value="CAI9966976.1"/>
    <property type="molecule type" value="Genomic_DNA"/>
</dbReference>
<evidence type="ECO:0000313" key="2">
    <source>
        <dbReference type="EMBL" id="CAI9966976.1"/>
    </source>
</evidence>
<name>A0AA86QVU2_9EUKA</name>
<dbReference type="AlphaFoldDB" id="A0AA86QVU2"/>
<reference evidence="3 4" key="2">
    <citation type="submission" date="2024-07" db="EMBL/GenBank/DDBJ databases">
        <authorList>
            <person name="Akdeniz Z."/>
        </authorList>
    </citation>
    <scope>NUCLEOTIDE SEQUENCE [LARGE SCALE GENOMIC DNA]</scope>
</reference>
<proteinExistence type="predicted"/>
<evidence type="ECO:0000313" key="4">
    <source>
        <dbReference type="Proteomes" id="UP001642409"/>
    </source>
</evidence>